<keyword evidence="2" id="KW-1133">Transmembrane helix</keyword>
<protein>
    <submittedName>
        <fullName evidence="3">Prepilin peptidase dependent protein A</fullName>
    </submittedName>
</protein>
<dbReference type="InterPro" id="IPR045584">
    <property type="entry name" value="Pilin-like"/>
</dbReference>
<dbReference type="InterPro" id="IPR012902">
    <property type="entry name" value="N_methyl_site"/>
</dbReference>
<sequence>MKTSMTLKEVELSKDIHLIRQKGISLIELLVVIALVGVMATWGAQSWHHYRQRERLADSARQLLAYLTLLQAQTNRSNGTALLWVQHTGQGCLGWGHRPNTACSALAGDTFIPPHPDVAITFSLHKNIGFYGIRNTAQAGNIMLSNPAGRIRLIISSRGRMRLCSEGESISGISPCQK</sequence>
<evidence type="ECO:0000256" key="1">
    <source>
        <dbReference type="ARBA" id="ARBA00004167"/>
    </source>
</evidence>
<evidence type="ECO:0000256" key="2">
    <source>
        <dbReference type="SAM" id="Phobius"/>
    </source>
</evidence>
<accession>A0A0H5LWI4</accession>
<evidence type="ECO:0000313" key="4">
    <source>
        <dbReference type="Proteomes" id="UP000043316"/>
    </source>
</evidence>
<dbReference type="GO" id="GO:0016020">
    <property type="term" value="C:membrane"/>
    <property type="evidence" value="ECO:0007669"/>
    <property type="project" value="UniProtKB-SubCell"/>
</dbReference>
<dbReference type="RefSeq" id="WP_019211571.1">
    <property type="nucleotide sequence ID" value="NZ_CWJI01000005.1"/>
</dbReference>
<dbReference type="NCBIfam" id="TIGR02532">
    <property type="entry name" value="IV_pilin_GFxxxE"/>
    <property type="match status" value="1"/>
</dbReference>
<dbReference type="Pfam" id="PF07963">
    <property type="entry name" value="N_methyl"/>
    <property type="match status" value="1"/>
</dbReference>
<evidence type="ECO:0000313" key="3">
    <source>
        <dbReference type="EMBL" id="CRY55395.1"/>
    </source>
</evidence>
<feature type="transmembrane region" description="Helical" evidence="2">
    <location>
        <begin position="23"/>
        <end position="44"/>
    </location>
</feature>
<proteinExistence type="predicted"/>
<dbReference type="SUPFAM" id="SSF54523">
    <property type="entry name" value="Pili subunits"/>
    <property type="match status" value="1"/>
</dbReference>
<gene>
    <name evidence="3" type="ORF">ERS008476_02383</name>
</gene>
<dbReference type="Gene3D" id="3.30.700.10">
    <property type="entry name" value="Glycoprotein, Type 4 Pilin"/>
    <property type="match status" value="1"/>
</dbReference>
<dbReference type="AlphaFoldDB" id="A0A0H5LWI4"/>
<dbReference type="Proteomes" id="UP000043316">
    <property type="component" value="Unassembled WGS sequence"/>
</dbReference>
<comment type="subcellular location">
    <subcellularLocation>
        <location evidence="1">Membrane</location>
        <topology evidence="1">Single-pass membrane protein</topology>
    </subcellularLocation>
</comment>
<reference evidence="4" key="1">
    <citation type="submission" date="2015-03" db="EMBL/GenBank/DDBJ databases">
        <authorList>
            <consortium name="Pathogen Informatics"/>
        </authorList>
    </citation>
    <scope>NUCLEOTIDE SEQUENCE [LARGE SCALE GENOMIC DNA]</scope>
    <source>
        <strain evidence="4">R148</strain>
    </source>
</reference>
<dbReference type="EMBL" id="CWJI01000005">
    <property type="protein sequence ID" value="CRY55395.1"/>
    <property type="molecule type" value="Genomic_DNA"/>
</dbReference>
<keyword evidence="2" id="KW-0472">Membrane</keyword>
<dbReference type="NCBIfam" id="NF007800">
    <property type="entry name" value="PRK10506.1"/>
    <property type="match status" value="1"/>
</dbReference>
<name>A0A0H5LWI4_YERIN</name>
<dbReference type="GeneID" id="61816229"/>
<organism evidence="3 4">
    <name type="scientific">Yersinia intermedia</name>
    <dbReference type="NCBI Taxonomy" id="631"/>
    <lineage>
        <taxon>Bacteria</taxon>
        <taxon>Pseudomonadati</taxon>
        <taxon>Pseudomonadota</taxon>
        <taxon>Gammaproteobacteria</taxon>
        <taxon>Enterobacterales</taxon>
        <taxon>Yersiniaceae</taxon>
        <taxon>Yersinia</taxon>
    </lineage>
</organism>
<keyword evidence="2" id="KW-0812">Transmembrane</keyword>